<evidence type="ECO:0000313" key="4">
    <source>
        <dbReference type="Proteomes" id="UP001595999"/>
    </source>
</evidence>
<dbReference type="Proteomes" id="UP001595999">
    <property type="component" value="Unassembled WGS sequence"/>
</dbReference>
<dbReference type="InterPro" id="IPR003033">
    <property type="entry name" value="SCP2_sterol-bd_dom"/>
</dbReference>
<dbReference type="Pfam" id="PF02036">
    <property type="entry name" value="SCP2"/>
    <property type="match status" value="1"/>
</dbReference>
<keyword evidence="4" id="KW-1185">Reference proteome</keyword>
<name>A0ABV8ZXH5_9NEIS</name>
<proteinExistence type="inferred from homology"/>
<evidence type="ECO:0000259" key="2">
    <source>
        <dbReference type="Pfam" id="PF02036"/>
    </source>
</evidence>
<dbReference type="InterPro" id="IPR016830">
    <property type="entry name" value="UbiT"/>
</dbReference>
<feature type="domain" description="SCP2" evidence="2">
    <location>
        <begin position="32"/>
        <end position="129"/>
    </location>
</feature>
<evidence type="ECO:0000256" key="1">
    <source>
        <dbReference type="HAMAP-Rule" id="MF_02231"/>
    </source>
</evidence>
<dbReference type="Gene3D" id="3.30.1050.10">
    <property type="entry name" value="SCP2 sterol-binding domain"/>
    <property type="match status" value="1"/>
</dbReference>
<dbReference type="InterPro" id="IPR036527">
    <property type="entry name" value="SCP2_sterol-bd_dom_sf"/>
</dbReference>
<comment type="similarity">
    <text evidence="1">Belongs to the UbiT family.</text>
</comment>
<reference evidence="4" key="1">
    <citation type="journal article" date="2019" name="Int. J. Syst. Evol. Microbiol.">
        <title>The Global Catalogue of Microorganisms (GCM) 10K type strain sequencing project: providing services to taxonomists for standard genome sequencing and annotation.</title>
        <authorList>
            <consortium name="The Broad Institute Genomics Platform"/>
            <consortium name="The Broad Institute Genome Sequencing Center for Infectious Disease"/>
            <person name="Wu L."/>
            <person name="Ma J."/>
        </authorList>
    </citation>
    <scope>NUCLEOTIDE SEQUENCE [LARGE SCALE GENOMIC DNA]</scope>
    <source>
        <strain evidence="4">CGMCC 4.7608</strain>
    </source>
</reference>
<keyword evidence="1" id="KW-0831">Ubiquinone biosynthesis</keyword>
<accession>A0ABV8ZXH5</accession>
<protein>
    <recommendedName>
        <fullName evidence="1">Ubiquinone biosynthesis accessory factor UbiT</fullName>
    </recommendedName>
</protein>
<organism evidence="3 4">
    <name type="scientific">Chromobacterium aquaticum</name>
    <dbReference type="NCBI Taxonomy" id="467180"/>
    <lineage>
        <taxon>Bacteria</taxon>
        <taxon>Pseudomonadati</taxon>
        <taxon>Pseudomonadota</taxon>
        <taxon>Betaproteobacteria</taxon>
        <taxon>Neisseriales</taxon>
        <taxon>Chromobacteriaceae</taxon>
        <taxon>Chromobacterium</taxon>
    </lineage>
</organism>
<comment type="function">
    <text evidence="1">Required for O(2)-independent ubiquinone (coenzyme Q) biosynthesis. Likely functions as an accessory factor.</text>
</comment>
<sequence length="144" mass="15739">MRIPDLALPSAAATLLSRLPATPPAWLLAASLNQLARRGVLPAEMELLAGRRFAIRVLDAGLTLRFRADAQGFHADSADGDADLRLSATLADFARMMLREEDPDTLFFHRKLQIEGDTELGLIVKNLLDSVDWSATPLARFMAA</sequence>
<gene>
    <name evidence="1" type="primary">ubiT</name>
    <name evidence="3" type="ORF">ACFO0R_20855</name>
</gene>
<evidence type="ECO:0000313" key="3">
    <source>
        <dbReference type="EMBL" id="MFC4492070.1"/>
    </source>
</evidence>
<comment type="caution">
    <text evidence="3">The sequence shown here is derived from an EMBL/GenBank/DDBJ whole genome shotgun (WGS) entry which is preliminary data.</text>
</comment>
<dbReference type="RefSeq" id="WP_048408642.1">
    <property type="nucleotide sequence ID" value="NZ_JAJOHW010000044.1"/>
</dbReference>
<dbReference type="HAMAP" id="MF_02231">
    <property type="entry name" value="UbiT"/>
    <property type="match status" value="1"/>
</dbReference>
<dbReference type="SUPFAM" id="SSF55718">
    <property type="entry name" value="SCP-like"/>
    <property type="match status" value="1"/>
</dbReference>
<dbReference type="EMBL" id="JBHSEK010000020">
    <property type="protein sequence ID" value="MFC4492070.1"/>
    <property type="molecule type" value="Genomic_DNA"/>
</dbReference>
<comment type="pathway">
    <text evidence="1">Cofactor biosynthesis; ubiquinone biosynthesis.</text>
</comment>